<feature type="chain" id="PRO_5007900067" evidence="1">
    <location>
        <begin position="24"/>
        <end position="143"/>
    </location>
</feature>
<evidence type="ECO:0000256" key="1">
    <source>
        <dbReference type="SAM" id="SignalP"/>
    </source>
</evidence>
<feature type="signal peptide" evidence="1">
    <location>
        <begin position="1"/>
        <end position="23"/>
    </location>
</feature>
<accession>A0A168RG46</accession>
<keyword evidence="3" id="KW-1185">Reference proteome</keyword>
<keyword evidence="1" id="KW-0732">Signal</keyword>
<protein>
    <submittedName>
        <fullName evidence="2">Uncharacterized protein</fullName>
    </submittedName>
</protein>
<evidence type="ECO:0000313" key="2">
    <source>
        <dbReference type="EMBL" id="SAM06809.1"/>
    </source>
</evidence>
<organism evidence="2">
    <name type="scientific">Absidia glauca</name>
    <name type="common">Pin mould</name>
    <dbReference type="NCBI Taxonomy" id="4829"/>
    <lineage>
        <taxon>Eukaryota</taxon>
        <taxon>Fungi</taxon>
        <taxon>Fungi incertae sedis</taxon>
        <taxon>Mucoromycota</taxon>
        <taxon>Mucoromycotina</taxon>
        <taxon>Mucoromycetes</taxon>
        <taxon>Mucorales</taxon>
        <taxon>Cunninghamellaceae</taxon>
        <taxon>Absidia</taxon>
    </lineage>
</organism>
<reference evidence="2" key="1">
    <citation type="submission" date="2016-04" db="EMBL/GenBank/DDBJ databases">
        <authorList>
            <person name="Evans L.H."/>
            <person name="Alamgir A."/>
            <person name="Owens N."/>
            <person name="Weber N.D."/>
            <person name="Virtaneva K."/>
            <person name="Barbian K."/>
            <person name="Babar A."/>
            <person name="Rosenke K."/>
        </authorList>
    </citation>
    <scope>NUCLEOTIDE SEQUENCE [LARGE SCALE GENOMIC DNA]</scope>
    <source>
        <strain evidence="2">CBS 101.48</strain>
    </source>
</reference>
<dbReference type="EMBL" id="LT554635">
    <property type="protein sequence ID" value="SAM06809.1"/>
    <property type="molecule type" value="Genomic_DNA"/>
</dbReference>
<gene>
    <name evidence="2" type="primary">ABSGL_12528.1 scaffold 12955</name>
</gene>
<dbReference type="Proteomes" id="UP000078561">
    <property type="component" value="Unassembled WGS sequence"/>
</dbReference>
<sequence length="143" mass="16487">MRLFVVRYISLLILLISIKVVYAHEDPIPYNLLEPIDPQVEKYDKGYEKGYREGKREAEHTFIQDEYTTVCDRHCTTTNVVEDDEVSHTTTTIPIATTTVNIPYDYFTTTLPFGLLTITVPIRTRVITIPVITTTITRRYVTA</sequence>
<proteinExistence type="predicted"/>
<name>A0A168RG46_ABSGL</name>
<dbReference type="AlphaFoldDB" id="A0A168RG46"/>
<dbReference type="InParanoid" id="A0A168RG46"/>
<evidence type="ECO:0000313" key="3">
    <source>
        <dbReference type="Proteomes" id="UP000078561"/>
    </source>
</evidence>